<sequence length="422" mass="47044">LWLTVHVPEAAAPGPYEGSFVLKEKDGAGLVKVPIRLEVLPVKLISPPGVQFYLMFTAAYSQGARYGVRKPGMAAKALGLYRELKDHGMTCIVPKCSDWPYKPGQFVGLEACVATAMKAGLNGPVVWYMSSLVNGVKGGAKYKNYDGKCDNWNEQRDLANLKAIVQEVQKRAKAKGWPEIIYMTVDEPGTQTEDRQIRSLRMGTILPKTLKVVHDLGARGCTTISEPTDDKHNRQWVKEPDELRGMWDLSRPYCGIRIYGYGYPQGKTSLAAEKADCKKRGHEMWWYYNSAVMGKDRYAARMYYGLWSWKVGARGVGSWTYPGGRSVQFELVREGIDDFKYLATLEALIAAKRGPEAERIFAQVFLDRLKASIELDKDGYVRDWAKAARAVTAAAAPVGSKGRADFAALKRRLADLIKSLAR</sequence>
<accession>A0A0F9A224</accession>
<proteinExistence type="predicted"/>
<reference evidence="1" key="1">
    <citation type="journal article" date="2015" name="Nature">
        <title>Complex archaea that bridge the gap between prokaryotes and eukaryotes.</title>
        <authorList>
            <person name="Spang A."/>
            <person name="Saw J.H."/>
            <person name="Jorgensen S.L."/>
            <person name="Zaremba-Niedzwiedzka K."/>
            <person name="Martijn J."/>
            <person name="Lind A.E."/>
            <person name="van Eijk R."/>
            <person name="Schleper C."/>
            <person name="Guy L."/>
            <person name="Ettema T.J."/>
        </authorList>
    </citation>
    <scope>NUCLEOTIDE SEQUENCE</scope>
</reference>
<dbReference type="EMBL" id="LAZR01048344">
    <property type="protein sequence ID" value="KKK92150.1"/>
    <property type="molecule type" value="Genomic_DNA"/>
</dbReference>
<comment type="caution">
    <text evidence="1">The sequence shown here is derived from an EMBL/GenBank/DDBJ whole genome shotgun (WGS) entry which is preliminary data.</text>
</comment>
<evidence type="ECO:0000313" key="1">
    <source>
        <dbReference type="EMBL" id="KKK92150.1"/>
    </source>
</evidence>
<dbReference type="AlphaFoldDB" id="A0A0F9A224"/>
<evidence type="ECO:0008006" key="2">
    <source>
        <dbReference type="Google" id="ProtNLM"/>
    </source>
</evidence>
<feature type="non-terminal residue" evidence="1">
    <location>
        <position position="1"/>
    </location>
</feature>
<name>A0A0F9A224_9ZZZZ</name>
<organism evidence="1">
    <name type="scientific">marine sediment metagenome</name>
    <dbReference type="NCBI Taxonomy" id="412755"/>
    <lineage>
        <taxon>unclassified sequences</taxon>
        <taxon>metagenomes</taxon>
        <taxon>ecological metagenomes</taxon>
    </lineage>
</organism>
<protein>
    <recommendedName>
        <fullName evidence="2">Glycoside hydrolase 123 C-terminal domain-containing protein</fullName>
    </recommendedName>
</protein>
<gene>
    <name evidence="1" type="ORF">LCGC14_2705810</name>
</gene>